<accession>W2SAJ4</accession>
<dbReference type="VEuPathDB" id="FungiDB:HMPREF1541_09584"/>
<reference evidence="2 3" key="1">
    <citation type="submission" date="2013-03" db="EMBL/GenBank/DDBJ databases">
        <title>The Genome Sequence of Phialophora europaea CBS 101466.</title>
        <authorList>
            <consortium name="The Broad Institute Genomics Platform"/>
            <person name="Cuomo C."/>
            <person name="de Hoog S."/>
            <person name="Gorbushina A."/>
            <person name="Walker B."/>
            <person name="Young S.K."/>
            <person name="Zeng Q."/>
            <person name="Gargeya S."/>
            <person name="Fitzgerald M."/>
            <person name="Haas B."/>
            <person name="Abouelleil A."/>
            <person name="Allen A.W."/>
            <person name="Alvarado L."/>
            <person name="Arachchi H.M."/>
            <person name="Berlin A.M."/>
            <person name="Chapman S.B."/>
            <person name="Gainer-Dewar J."/>
            <person name="Goldberg J."/>
            <person name="Griggs A."/>
            <person name="Gujja S."/>
            <person name="Hansen M."/>
            <person name="Howarth C."/>
            <person name="Imamovic A."/>
            <person name="Ireland A."/>
            <person name="Larimer J."/>
            <person name="McCowan C."/>
            <person name="Murphy C."/>
            <person name="Pearson M."/>
            <person name="Poon T.W."/>
            <person name="Priest M."/>
            <person name="Roberts A."/>
            <person name="Saif S."/>
            <person name="Shea T."/>
            <person name="Sisk P."/>
            <person name="Sykes S."/>
            <person name="Wortman J."/>
            <person name="Nusbaum C."/>
            <person name="Birren B."/>
        </authorList>
    </citation>
    <scope>NUCLEOTIDE SEQUENCE [LARGE SCALE GENOMIC DNA]</scope>
    <source>
        <strain evidence="2 3">CBS 101466</strain>
    </source>
</reference>
<dbReference type="HOGENOM" id="CLU_1053818_0_0_1"/>
<dbReference type="Proteomes" id="UP000030752">
    <property type="component" value="Unassembled WGS sequence"/>
</dbReference>
<name>W2SAJ4_CYPE1</name>
<keyword evidence="3" id="KW-1185">Reference proteome</keyword>
<evidence type="ECO:0000313" key="2">
    <source>
        <dbReference type="EMBL" id="ETN45751.1"/>
    </source>
</evidence>
<protein>
    <submittedName>
        <fullName evidence="2">Uncharacterized protein</fullName>
    </submittedName>
</protein>
<sequence length="264" mass="29998">MLFSANSVLRVSGSLSFMKYQSDGGEDAQRIPNKRKRDDCDSNDESHVTTSKAVCLSHPSTGPAPPTPTLLSLPLELRDRIYAHTEGRLVKLQLLSTRYAKEVGYTIRFRTPGIGFSGLHGVNRQFRKELEEWFGTNHKIDLKIHKRIILGHEIAKFSPEECSRIVYLRIFPLPWESYDLWNQPAGAIITTIMGCSAAALADTLPSLDGIEFTFECARNKRDEVNRDLDDFCEKFAAIRRDMDIESRSWSNGRYVVKMAILEEL</sequence>
<feature type="compositionally biased region" description="Basic and acidic residues" evidence="1">
    <location>
        <begin position="36"/>
        <end position="45"/>
    </location>
</feature>
<proteinExistence type="predicted"/>
<dbReference type="GeneID" id="19976923"/>
<feature type="region of interest" description="Disordered" evidence="1">
    <location>
        <begin position="21"/>
        <end position="45"/>
    </location>
</feature>
<evidence type="ECO:0000256" key="1">
    <source>
        <dbReference type="SAM" id="MobiDB-lite"/>
    </source>
</evidence>
<dbReference type="RefSeq" id="XP_008712479.1">
    <property type="nucleotide sequence ID" value="XM_008714257.1"/>
</dbReference>
<dbReference type="EMBL" id="KB822712">
    <property type="protein sequence ID" value="ETN45751.1"/>
    <property type="molecule type" value="Genomic_DNA"/>
</dbReference>
<evidence type="ECO:0000313" key="3">
    <source>
        <dbReference type="Proteomes" id="UP000030752"/>
    </source>
</evidence>
<organism evidence="2 3">
    <name type="scientific">Cyphellophora europaea (strain CBS 101466)</name>
    <name type="common">Phialophora europaea</name>
    <dbReference type="NCBI Taxonomy" id="1220924"/>
    <lineage>
        <taxon>Eukaryota</taxon>
        <taxon>Fungi</taxon>
        <taxon>Dikarya</taxon>
        <taxon>Ascomycota</taxon>
        <taxon>Pezizomycotina</taxon>
        <taxon>Eurotiomycetes</taxon>
        <taxon>Chaetothyriomycetidae</taxon>
        <taxon>Chaetothyriales</taxon>
        <taxon>Cyphellophoraceae</taxon>
        <taxon>Cyphellophora</taxon>
    </lineage>
</organism>
<dbReference type="AlphaFoldDB" id="W2SAJ4"/>
<dbReference type="InParanoid" id="W2SAJ4"/>
<gene>
    <name evidence="2" type="ORF">HMPREF1541_09584</name>
</gene>